<dbReference type="GO" id="GO:0003824">
    <property type="term" value="F:catalytic activity"/>
    <property type="evidence" value="ECO:0007669"/>
    <property type="project" value="InterPro"/>
</dbReference>
<dbReference type="InterPro" id="IPR005000">
    <property type="entry name" value="Aldolase/citrate-lyase_domain"/>
</dbReference>
<dbReference type="SUPFAM" id="SSF51621">
    <property type="entry name" value="Phosphoenolpyruvate/pyruvate domain"/>
    <property type="match status" value="1"/>
</dbReference>
<dbReference type="STRING" id="1817813.A2008_01440"/>
<reference evidence="7 8" key="1">
    <citation type="journal article" date="2016" name="Nat. Commun.">
        <title>Thousands of microbial genomes shed light on interconnected biogeochemical processes in an aquifer system.</title>
        <authorList>
            <person name="Anantharaman K."/>
            <person name="Brown C.T."/>
            <person name="Hug L.A."/>
            <person name="Sharon I."/>
            <person name="Castelle C.J."/>
            <person name="Probst A.J."/>
            <person name="Thomas B.C."/>
            <person name="Singh A."/>
            <person name="Wilkins M.J."/>
            <person name="Karaoz U."/>
            <person name="Brodie E.L."/>
            <person name="Williams K.H."/>
            <person name="Hubbard S.S."/>
            <person name="Banfield J.F."/>
        </authorList>
    </citation>
    <scope>NUCLEOTIDE SEQUENCE [LARGE SCALE GENOMIC DNA]</scope>
</reference>
<dbReference type="PANTHER" id="PTHR32308">
    <property type="entry name" value="LYASE BETA SUBUNIT, PUTATIVE (AFU_ORTHOLOGUE AFUA_4G13030)-RELATED"/>
    <property type="match status" value="1"/>
</dbReference>
<keyword evidence="3 5" id="KW-0460">Magnesium</keyword>
<feature type="binding site" evidence="4">
    <location>
        <position position="66"/>
    </location>
    <ligand>
        <name>substrate</name>
    </ligand>
</feature>
<evidence type="ECO:0000313" key="8">
    <source>
        <dbReference type="Proteomes" id="UP000178735"/>
    </source>
</evidence>
<feature type="domain" description="HpcH/HpaI aldolase/citrate lyase" evidence="6">
    <location>
        <begin position="3"/>
        <end position="223"/>
    </location>
</feature>
<gene>
    <name evidence="7" type="ORF">A2008_01440</name>
</gene>
<evidence type="ECO:0000256" key="1">
    <source>
        <dbReference type="ARBA" id="ARBA00001946"/>
    </source>
</evidence>
<feature type="binding site" evidence="4">
    <location>
        <position position="128"/>
    </location>
    <ligand>
        <name>substrate</name>
    </ligand>
</feature>
<dbReference type="EMBL" id="MGFH01000190">
    <property type="protein sequence ID" value="OGM03030.1"/>
    <property type="molecule type" value="Genomic_DNA"/>
</dbReference>
<feature type="binding site" evidence="5">
    <location>
        <position position="155"/>
    </location>
    <ligand>
        <name>Mg(2+)</name>
        <dbReference type="ChEBI" id="CHEBI:18420"/>
    </ligand>
</feature>
<sequence length="296" mass="32539">MRRSRLYIPGNNPDLIINAGLFGADSLILDLEDSVAPEQKFDTRFMIRNILTCKNNFLGASERIVRINPLSCEYGLADLEMIVPARPDIILIPKCETADDIIKIEKIVAKLEQSHGIPKQILFMPLIETARGVINAYKIATASKRSVALCFGAEDFTRDIGCERTRDGKETFSARCSIVYAAKAAGIEAIDTVFSDIEDSEGLRKSTVEAQSIGFCGKGLIHPGQIRIVHEVFAPTTEQIQYANRVMQAIEDAKSRGLGVIALGSKMIDAPVVERARKTLELAAKMGIDTAKKEVR</sequence>
<evidence type="ECO:0000256" key="4">
    <source>
        <dbReference type="PIRSR" id="PIRSR015582-1"/>
    </source>
</evidence>
<evidence type="ECO:0000259" key="6">
    <source>
        <dbReference type="Pfam" id="PF03328"/>
    </source>
</evidence>
<evidence type="ECO:0000256" key="2">
    <source>
        <dbReference type="ARBA" id="ARBA00022723"/>
    </source>
</evidence>
<proteinExistence type="predicted"/>
<dbReference type="Pfam" id="PF03328">
    <property type="entry name" value="HpcH_HpaI"/>
    <property type="match status" value="1"/>
</dbReference>
<dbReference type="GO" id="GO:0000287">
    <property type="term" value="F:magnesium ion binding"/>
    <property type="evidence" value="ECO:0007669"/>
    <property type="project" value="TreeGrafter"/>
</dbReference>
<dbReference type="GO" id="GO:0006107">
    <property type="term" value="P:oxaloacetate metabolic process"/>
    <property type="evidence" value="ECO:0007669"/>
    <property type="project" value="TreeGrafter"/>
</dbReference>
<comment type="caution">
    <text evidence="7">The sequence shown here is derived from an EMBL/GenBank/DDBJ whole genome shotgun (WGS) entry which is preliminary data.</text>
</comment>
<name>A0A1F7WJQ1_9BACT</name>
<evidence type="ECO:0000313" key="7">
    <source>
        <dbReference type="EMBL" id="OGM03030.1"/>
    </source>
</evidence>
<protein>
    <recommendedName>
        <fullName evidence="6">HpcH/HpaI aldolase/citrate lyase domain-containing protein</fullName>
    </recommendedName>
</protein>
<feature type="binding site" evidence="5">
    <location>
        <position position="128"/>
    </location>
    <ligand>
        <name>Mg(2+)</name>
        <dbReference type="ChEBI" id="CHEBI:18420"/>
    </ligand>
</feature>
<accession>A0A1F7WJQ1</accession>
<evidence type="ECO:0000256" key="5">
    <source>
        <dbReference type="PIRSR" id="PIRSR015582-2"/>
    </source>
</evidence>
<dbReference type="InterPro" id="IPR040442">
    <property type="entry name" value="Pyrv_kinase-like_dom_sf"/>
</dbReference>
<keyword evidence="2 5" id="KW-0479">Metal-binding</keyword>
<dbReference type="Gene3D" id="3.20.20.60">
    <property type="entry name" value="Phosphoenolpyruvate-binding domains"/>
    <property type="match status" value="1"/>
</dbReference>
<dbReference type="PANTHER" id="PTHR32308:SF0">
    <property type="entry name" value="HPCH_HPAI ALDOLASE_CITRATE LYASE DOMAIN-CONTAINING PROTEIN"/>
    <property type="match status" value="1"/>
</dbReference>
<evidence type="ECO:0000256" key="3">
    <source>
        <dbReference type="ARBA" id="ARBA00022842"/>
    </source>
</evidence>
<dbReference type="InterPro" id="IPR015813">
    <property type="entry name" value="Pyrv/PenolPyrv_kinase-like_dom"/>
</dbReference>
<comment type="cofactor">
    <cofactor evidence="1">
        <name>Mg(2+)</name>
        <dbReference type="ChEBI" id="CHEBI:18420"/>
    </cofactor>
</comment>
<dbReference type="AlphaFoldDB" id="A0A1F7WJQ1"/>
<organism evidence="7 8">
    <name type="scientific">Candidatus Wallbacteria bacterium GWC2_49_35</name>
    <dbReference type="NCBI Taxonomy" id="1817813"/>
    <lineage>
        <taxon>Bacteria</taxon>
        <taxon>Candidatus Walliibacteriota</taxon>
    </lineage>
</organism>
<dbReference type="InterPro" id="IPR011206">
    <property type="entry name" value="Citrate_lyase_beta/mcl1/mcl2"/>
</dbReference>
<dbReference type="PIRSF" id="PIRSF015582">
    <property type="entry name" value="Cit_lyase_B"/>
    <property type="match status" value="1"/>
</dbReference>
<dbReference type="Proteomes" id="UP000178735">
    <property type="component" value="Unassembled WGS sequence"/>
</dbReference>